<keyword evidence="2" id="KW-1185">Reference proteome</keyword>
<sequence>MRRELSDLIRAIARQDWDAVDRLLDELNYLGWEGWPQALAAAFEVSVARRFRGQSLQQIADFVRETRALYQEGETLPALEMEGMIRAVLGETHLVDSIDSETALSALIVLLGTLLPDFDFTEAQLEEFLKEVEELAAEHM</sequence>
<name>A0A7W7WNI8_9ACTN</name>
<gene>
    <name evidence="1" type="ORF">FHR38_001638</name>
</gene>
<proteinExistence type="predicted"/>
<dbReference type="AlphaFoldDB" id="A0A7W7WNI8"/>
<protein>
    <submittedName>
        <fullName evidence="1">Uncharacterized protein</fullName>
    </submittedName>
</protein>
<dbReference type="RefSeq" id="WP_184534080.1">
    <property type="nucleotide sequence ID" value="NZ_JACHJW010000001.1"/>
</dbReference>
<reference evidence="1 2" key="1">
    <citation type="submission" date="2020-08" db="EMBL/GenBank/DDBJ databases">
        <title>Sequencing the genomes of 1000 actinobacteria strains.</title>
        <authorList>
            <person name="Klenk H.-P."/>
        </authorList>
    </citation>
    <scope>NUCLEOTIDE SEQUENCE [LARGE SCALE GENOMIC DNA]</scope>
    <source>
        <strain evidence="1 2">DSM 45886</strain>
    </source>
</reference>
<evidence type="ECO:0000313" key="2">
    <source>
        <dbReference type="Proteomes" id="UP000578819"/>
    </source>
</evidence>
<dbReference type="Proteomes" id="UP000578819">
    <property type="component" value="Unassembled WGS sequence"/>
</dbReference>
<comment type="caution">
    <text evidence="1">The sequence shown here is derived from an EMBL/GenBank/DDBJ whole genome shotgun (WGS) entry which is preliminary data.</text>
</comment>
<accession>A0A7W7WNI8</accession>
<organism evidence="1 2">
    <name type="scientific">Micromonospora polyrhachis</name>
    <dbReference type="NCBI Taxonomy" id="1282883"/>
    <lineage>
        <taxon>Bacteria</taxon>
        <taxon>Bacillati</taxon>
        <taxon>Actinomycetota</taxon>
        <taxon>Actinomycetes</taxon>
        <taxon>Micromonosporales</taxon>
        <taxon>Micromonosporaceae</taxon>
        <taxon>Micromonospora</taxon>
    </lineage>
</organism>
<dbReference type="EMBL" id="JACHJW010000001">
    <property type="protein sequence ID" value="MBB4957905.1"/>
    <property type="molecule type" value="Genomic_DNA"/>
</dbReference>
<evidence type="ECO:0000313" key="1">
    <source>
        <dbReference type="EMBL" id="MBB4957905.1"/>
    </source>
</evidence>